<sequence>MVKHLLDVGRVRGGVQYLVDWEGYRPKEQSWVPSCHILDHGLIRQDRVAGLGMSRAASSGGGPVRVCARNIKI</sequence>
<dbReference type="SUPFAM" id="SSF54160">
    <property type="entry name" value="Chromo domain-like"/>
    <property type="match status" value="1"/>
</dbReference>
<dbReference type="Gene3D" id="2.40.50.40">
    <property type="match status" value="1"/>
</dbReference>
<evidence type="ECO:0000313" key="3">
    <source>
        <dbReference type="EMBL" id="KAK1797524.1"/>
    </source>
</evidence>
<keyword evidence="4" id="KW-1185">Reference proteome</keyword>
<dbReference type="GO" id="GO:0005634">
    <property type="term" value="C:nucleus"/>
    <property type="evidence" value="ECO:0007669"/>
    <property type="project" value="UniProtKB-SubCell"/>
</dbReference>
<dbReference type="InterPro" id="IPR023780">
    <property type="entry name" value="Chromo_domain"/>
</dbReference>
<accession>A0AAD9DYD1</accession>
<comment type="caution">
    <text evidence="3">The sequence shown here is derived from an EMBL/GenBank/DDBJ whole genome shotgun (WGS) entry which is preliminary data.</text>
</comment>
<evidence type="ECO:0000259" key="2">
    <source>
        <dbReference type="PROSITE" id="PS50013"/>
    </source>
</evidence>
<dbReference type="Pfam" id="PF00385">
    <property type="entry name" value="Chromo"/>
    <property type="match status" value="1"/>
</dbReference>
<feature type="domain" description="Chromo" evidence="2">
    <location>
        <begin position="1"/>
        <end position="37"/>
    </location>
</feature>
<evidence type="ECO:0000313" key="4">
    <source>
        <dbReference type="Proteomes" id="UP001239994"/>
    </source>
</evidence>
<name>A0AAD9DYD1_9TELE</name>
<dbReference type="AlphaFoldDB" id="A0AAD9DYD1"/>
<gene>
    <name evidence="3" type="ORF">P4O66_000817</name>
</gene>
<dbReference type="PROSITE" id="PS50013">
    <property type="entry name" value="CHROMO_2"/>
    <property type="match status" value="1"/>
</dbReference>
<dbReference type="InterPro" id="IPR016197">
    <property type="entry name" value="Chromo-like_dom_sf"/>
</dbReference>
<proteinExistence type="predicted"/>
<protein>
    <recommendedName>
        <fullName evidence="2">Chromo domain-containing protein</fullName>
    </recommendedName>
</protein>
<dbReference type="EMBL" id="JAROKS010000013">
    <property type="protein sequence ID" value="KAK1797524.1"/>
    <property type="molecule type" value="Genomic_DNA"/>
</dbReference>
<dbReference type="Proteomes" id="UP001239994">
    <property type="component" value="Unassembled WGS sequence"/>
</dbReference>
<reference evidence="3" key="1">
    <citation type="submission" date="2023-03" db="EMBL/GenBank/DDBJ databases">
        <title>Electrophorus voltai genome.</title>
        <authorList>
            <person name="Bian C."/>
        </authorList>
    </citation>
    <scope>NUCLEOTIDE SEQUENCE</scope>
    <source>
        <strain evidence="3">CB-2022</strain>
        <tissue evidence="3">Muscle</tissue>
    </source>
</reference>
<dbReference type="InterPro" id="IPR000953">
    <property type="entry name" value="Chromo/chromo_shadow_dom"/>
</dbReference>
<evidence type="ECO:0000256" key="1">
    <source>
        <dbReference type="ARBA" id="ARBA00004123"/>
    </source>
</evidence>
<organism evidence="3 4">
    <name type="scientific">Electrophorus voltai</name>
    <dbReference type="NCBI Taxonomy" id="2609070"/>
    <lineage>
        <taxon>Eukaryota</taxon>
        <taxon>Metazoa</taxon>
        <taxon>Chordata</taxon>
        <taxon>Craniata</taxon>
        <taxon>Vertebrata</taxon>
        <taxon>Euteleostomi</taxon>
        <taxon>Actinopterygii</taxon>
        <taxon>Neopterygii</taxon>
        <taxon>Teleostei</taxon>
        <taxon>Ostariophysi</taxon>
        <taxon>Gymnotiformes</taxon>
        <taxon>Gymnotoidei</taxon>
        <taxon>Gymnotidae</taxon>
        <taxon>Electrophorus</taxon>
    </lineage>
</organism>
<comment type="subcellular location">
    <subcellularLocation>
        <location evidence="1">Nucleus</location>
    </subcellularLocation>
</comment>